<sequence>MQRLEELRRESERITLEICELKIGRNRTVPISRIPAEVLGSIFEAYVANHWREYTSSLEKHSGRSRVSPYAWFRSILHVCHDWRDIAFLTHRIWTRIVPTRPSCVKFMLTYTGQLPLDMLVSRSPGKGSDARAMNAQRRMLEELVRMRIAQLSISARSYLQLRTMDSGVYELVIEELLVDMLIGHDSISVLSAAEMPSLISLEIRGGSVKLLNSLQRPSLTSLSFSTGDTVRTGELTSALAQLSFLRHLHLSLGLEDFDFPPEDLGDAHTVQLRLLESLFIKGHICQVAAFFELLRIPQDTSVHLSLDYDEVSAHQYDAAVGSIMAKMERTGAAAPERTAPILQPRSMAINRCRRGQTDALSVQLWPVVCDWEDETEERPNEPKPRFQLSTKCNSFGILTIKDLLSLLMKRVDLSELVGLRIALALPAGEWSEHLHRHNLSKLENLWLYGTDVTEGFLRVLAMSIFPLRPGSLAREWYYLIPNLRSVYIVSAFLRDSPDPWSRNFMHVPRFKSLLESRTALARKLNALILVSCFNVRDDDLVAFNQFTEHACRAIRCTDWDSGFLPESDAKYEGDLSFEVDSDSDDDEIF</sequence>
<keyword evidence="2" id="KW-1185">Reference proteome</keyword>
<comment type="caution">
    <text evidence="1">The sequence shown here is derived from an EMBL/GenBank/DDBJ whole genome shotgun (WGS) entry which is preliminary data.</text>
</comment>
<evidence type="ECO:0000313" key="1">
    <source>
        <dbReference type="EMBL" id="KAJ3555357.1"/>
    </source>
</evidence>
<proteinExistence type="predicted"/>
<dbReference type="EMBL" id="JANHOG010000339">
    <property type="protein sequence ID" value="KAJ3555357.1"/>
    <property type="molecule type" value="Genomic_DNA"/>
</dbReference>
<gene>
    <name evidence="1" type="ORF">NM688_g2621</name>
</gene>
<accession>A0ACC1T7Z2</accession>
<reference evidence="1" key="1">
    <citation type="submission" date="2022-07" db="EMBL/GenBank/DDBJ databases">
        <title>Genome Sequence of Phlebia brevispora.</title>
        <authorList>
            <person name="Buettner E."/>
        </authorList>
    </citation>
    <scope>NUCLEOTIDE SEQUENCE</scope>
    <source>
        <strain evidence="1">MPL23</strain>
    </source>
</reference>
<name>A0ACC1T7Z2_9APHY</name>
<organism evidence="1 2">
    <name type="scientific">Phlebia brevispora</name>
    <dbReference type="NCBI Taxonomy" id="194682"/>
    <lineage>
        <taxon>Eukaryota</taxon>
        <taxon>Fungi</taxon>
        <taxon>Dikarya</taxon>
        <taxon>Basidiomycota</taxon>
        <taxon>Agaricomycotina</taxon>
        <taxon>Agaricomycetes</taxon>
        <taxon>Polyporales</taxon>
        <taxon>Meruliaceae</taxon>
        <taxon>Phlebia</taxon>
    </lineage>
</organism>
<evidence type="ECO:0000313" key="2">
    <source>
        <dbReference type="Proteomes" id="UP001148662"/>
    </source>
</evidence>
<dbReference type="Proteomes" id="UP001148662">
    <property type="component" value="Unassembled WGS sequence"/>
</dbReference>
<protein>
    <submittedName>
        <fullName evidence="1">Uncharacterized protein</fullName>
    </submittedName>
</protein>